<dbReference type="EMBL" id="GG745359">
    <property type="protein sequence ID" value="KNE69145.1"/>
    <property type="molecule type" value="Genomic_DNA"/>
</dbReference>
<evidence type="ECO:0000313" key="3">
    <source>
        <dbReference type="EMBL" id="KNE69145.1"/>
    </source>
</evidence>
<feature type="compositionally biased region" description="Low complexity" evidence="1">
    <location>
        <begin position="429"/>
        <end position="442"/>
    </location>
</feature>
<dbReference type="GO" id="GO:0005886">
    <property type="term" value="C:plasma membrane"/>
    <property type="evidence" value="ECO:0007669"/>
    <property type="project" value="TreeGrafter"/>
</dbReference>
<dbReference type="STRING" id="578462.A0A0L0T395"/>
<feature type="region of interest" description="Disordered" evidence="1">
    <location>
        <begin position="427"/>
        <end position="508"/>
    </location>
</feature>
<dbReference type="InterPro" id="IPR012860">
    <property type="entry name" value="Afi1_N"/>
</dbReference>
<protein>
    <recommendedName>
        <fullName evidence="2">UDENN domain-containing protein</fullName>
    </recommendedName>
</protein>
<keyword evidence="4" id="KW-1185">Reference proteome</keyword>
<feature type="compositionally biased region" description="Pro residues" evidence="1">
    <location>
        <begin position="662"/>
        <end position="677"/>
    </location>
</feature>
<proteinExistence type="predicted"/>
<gene>
    <name evidence="3" type="ORF">AMAG_14001</name>
</gene>
<organism evidence="3 4">
    <name type="scientific">Allomyces macrogynus (strain ATCC 38327)</name>
    <name type="common">Allomyces javanicus var. macrogynus</name>
    <dbReference type="NCBI Taxonomy" id="578462"/>
    <lineage>
        <taxon>Eukaryota</taxon>
        <taxon>Fungi</taxon>
        <taxon>Fungi incertae sedis</taxon>
        <taxon>Blastocladiomycota</taxon>
        <taxon>Blastocladiomycetes</taxon>
        <taxon>Blastocladiales</taxon>
        <taxon>Blastocladiaceae</taxon>
        <taxon>Allomyces</taxon>
    </lineage>
</organism>
<dbReference type="Proteomes" id="UP000054350">
    <property type="component" value="Unassembled WGS sequence"/>
</dbReference>
<evidence type="ECO:0000313" key="4">
    <source>
        <dbReference type="Proteomes" id="UP000054350"/>
    </source>
</evidence>
<dbReference type="InterPro" id="IPR052809">
    <property type="entry name" value="Actin_polarity_regulatory"/>
</dbReference>
<accession>A0A0L0T395</accession>
<dbReference type="OrthoDB" id="66409at2759"/>
<feature type="region of interest" description="Disordered" evidence="1">
    <location>
        <begin position="659"/>
        <end position="735"/>
    </location>
</feature>
<evidence type="ECO:0000256" key="1">
    <source>
        <dbReference type="SAM" id="MobiDB-lite"/>
    </source>
</evidence>
<reference evidence="4" key="2">
    <citation type="submission" date="2009-11" db="EMBL/GenBank/DDBJ databases">
        <title>The Genome Sequence of Allomyces macrogynus strain ATCC 38327.</title>
        <authorList>
            <consortium name="The Broad Institute Genome Sequencing Platform"/>
            <person name="Russ C."/>
            <person name="Cuomo C."/>
            <person name="Shea T."/>
            <person name="Young S.K."/>
            <person name="Zeng Q."/>
            <person name="Koehrsen M."/>
            <person name="Haas B."/>
            <person name="Borodovsky M."/>
            <person name="Guigo R."/>
            <person name="Alvarado L."/>
            <person name="Berlin A."/>
            <person name="Borenstein D."/>
            <person name="Chen Z."/>
            <person name="Engels R."/>
            <person name="Freedman E."/>
            <person name="Gellesch M."/>
            <person name="Goldberg J."/>
            <person name="Griggs A."/>
            <person name="Gujja S."/>
            <person name="Heiman D."/>
            <person name="Hepburn T."/>
            <person name="Howarth C."/>
            <person name="Jen D."/>
            <person name="Larson L."/>
            <person name="Lewis B."/>
            <person name="Mehta T."/>
            <person name="Park D."/>
            <person name="Pearson M."/>
            <person name="Roberts A."/>
            <person name="Saif S."/>
            <person name="Shenoy N."/>
            <person name="Sisk P."/>
            <person name="Stolte C."/>
            <person name="Sykes S."/>
            <person name="Walk T."/>
            <person name="White J."/>
            <person name="Yandava C."/>
            <person name="Burger G."/>
            <person name="Gray M.W."/>
            <person name="Holland P.W.H."/>
            <person name="King N."/>
            <person name="Lang F.B.F."/>
            <person name="Roger A.J."/>
            <person name="Ruiz-Trillo I."/>
            <person name="Lander E."/>
            <person name="Nusbaum C."/>
        </authorList>
    </citation>
    <scope>NUCLEOTIDE SEQUENCE [LARGE SCALE GENOMIC DNA]</scope>
    <source>
        <strain evidence="4">ATCC 38327</strain>
    </source>
</reference>
<feature type="domain" description="UDENN" evidence="2">
    <location>
        <begin position="32"/>
        <end position="513"/>
    </location>
</feature>
<dbReference type="eggNOG" id="ENOG502QQUZ">
    <property type="taxonomic scope" value="Eukaryota"/>
</dbReference>
<feature type="compositionally biased region" description="Low complexity" evidence="1">
    <location>
        <begin position="689"/>
        <end position="710"/>
    </location>
</feature>
<dbReference type="PROSITE" id="PS50211">
    <property type="entry name" value="DENN"/>
    <property type="match status" value="1"/>
</dbReference>
<feature type="compositionally biased region" description="Polar residues" evidence="1">
    <location>
        <begin position="488"/>
        <end position="500"/>
    </location>
</feature>
<dbReference type="Pfam" id="PF08616">
    <property type="entry name" value="SPA"/>
    <property type="match status" value="1"/>
</dbReference>
<dbReference type="VEuPathDB" id="FungiDB:AMAG_14001"/>
<sequence>MDAVPTSPAPGTAMAYGRTSEDESGLATRHVDFILAAEFNIDTGSGLSFEYPTRTGTDERTLAELMLPDGAHQRDMDWTVFFLNQSNPEPSRPLLFVHNLVRTRHDSAKRRGATVKAMAVASRHQFIHVFRPVLILAMEKYLDNPCAAVLAEVYDAINAMDLSAMPRLTRSMRLILRNTDATSPSLFEHLTPEYMPSPALASAGDLGTGESKRGSLMALGAAKYNKDSHHHETKIEYCGVKIPVRIPLTFVMTTEEVSDFSIIKLFNTFSTASFPPPWYAPLHTFKEQTHPILLLLNAMWSHKRVLFVGKGAGEVASYVLAACSLASGCGVVLRGFTERAFPYTCLANVDALLNCPGYIAGVTNPFFAEKTKWWDVCFSVTTGRVVVSPDFDCQPIKRPSFLSSILGGSDKKKALLAPRTTSFTHSLVSAGSGASGTATPTASEPPTPSVEDVMPGFSSTSPSSSRPSSFPPLSSSPVPNRPLPPTPSASRPSSMPTSIESGAVSPPLTMDSELAEDAALASAFVSPSPSIGPAAVDSDADADPSDGATTDLATVATVSEPLLVVSTNLSHLAPSSSCGSLPSPSVVSYAAETVTPTNSLGTVAPKRPTENADLVFIAEVQHAIASHRGEIYVRSLVQAHVQRFVAVAAVYEALKYGTTQLVPPPPPLPPRVPPPPAENESYKRSSVGRASGSPLLRSSSARALARNASSPDMTETPGSPRAQPATLLSPTGGAAPKSPASVALAGFGAVWPDAESRVRDLTVHAGVIDAWRGMSPSYGNYIADVAAMAAAVVAARPVPQQPVMSPLEASCAVGVLDVQHHLDMLRQLKLDGPHIEQVYDLLISHIVTDEDVLHLLSLLPLNHGGLIVLSPGLFHPLASVRTKARRLLGRIDAHPVGAKFMGMLNAFVRFQYLRGLEPELRALPSPVAALP</sequence>
<evidence type="ECO:0000259" key="2">
    <source>
        <dbReference type="PROSITE" id="PS50211"/>
    </source>
</evidence>
<reference evidence="3 4" key="1">
    <citation type="submission" date="2009-11" db="EMBL/GenBank/DDBJ databases">
        <title>Annotation of Allomyces macrogynus ATCC 38327.</title>
        <authorList>
            <consortium name="The Broad Institute Genome Sequencing Platform"/>
            <person name="Russ C."/>
            <person name="Cuomo C."/>
            <person name="Burger G."/>
            <person name="Gray M.W."/>
            <person name="Holland P.W.H."/>
            <person name="King N."/>
            <person name="Lang F.B.F."/>
            <person name="Roger A.J."/>
            <person name="Ruiz-Trillo I."/>
            <person name="Young S.K."/>
            <person name="Zeng Q."/>
            <person name="Gargeya S."/>
            <person name="Fitzgerald M."/>
            <person name="Haas B."/>
            <person name="Abouelleil A."/>
            <person name="Alvarado L."/>
            <person name="Arachchi H.M."/>
            <person name="Berlin A."/>
            <person name="Chapman S.B."/>
            <person name="Gearin G."/>
            <person name="Goldberg J."/>
            <person name="Griggs A."/>
            <person name="Gujja S."/>
            <person name="Hansen M."/>
            <person name="Heiman D."/>
            <person name="Howarth C."/>
            <person name="Larimer J."/>
            <person name="Lui A."/>
            <person name="MacDonald P.J.P."/>
            <person name="McCowen C."/>
            <person name="Montmayeur A."/>
            <person name="Murphy C."/>
            <person name="Neiman D."/>
            <person name="Pearson M."/>
            <person name="Priest M."/>
            <person name="Roberts A."/>
            <person name="Saif S."/>
            <person name="Shea T."/>
            <person name="Sisk P."/>
            <person name="Stolte C."/>
            <person name="Sykes S."/>
            <person name="Wortman J."/>
            <person name="Nusbaum C."/>
            <person name="Birren B."/>
        </authorList>
    </citation>
    <scope>NUCLEOTIDE SEQUENCE [LARGE SCALE GENOMIC DNA]</scope>
    <source>
        <strain evidence="3 4">ATCC 38327</strain>
    </source>
</reference>
<feature type="region of interest" description="Disordered" evidence="1">
    <location>
        <begin position="1"/>
        <end position="21"/>
    </location>
</feature>
<dbReference type="PANTHER" id="PTHR28245">
    <property type="entry name" value="ARF3-INTERACTING PROTEIN 1"/>
    <property type="match status" value="1"/>
</dbReference>
<feature type="compositionally biased region" description="Low complexity" evidence="1">
    <location>
        <begin position="458"/>
        <end position="478"/>
    </location>
</feature>
<dbReference type="GO" id="GO:0051666">
    <property type="term" value="P:actin cortical patch localization"/>
    <property type="evidence" value="ECO:0007669"/>
    <property type="project" value="TreeGrafter"/>
</dbReference>
<dbReference type="InterPro" id="IPR037516">
    <property type="entry name" value="Tripartite_DENN"/>
</dbReference>
<dbReference type="PANTHER" id="PTHR28245:SF1">
    <property type="entry name" value="ARF3-INTERACTING PROTEIN 1"/>
    <property type="match status" value="1"/>
</dbReference>
<name>A0A0L0T395_ALLM3</name>
<dbReference type="AlphaFoldDB" id="A0A0L0T395"/>
<dbReference type="Pfam" id="PF07792">
    <property type="entry name" value="Afi1"/>
    <property type="match status" value="1"/>
</dbReference>